<dbReference type="InterPro" id="IPR037027">
    <property type="entry name" value="YqgF/RNaseH-like_dom_sf"/>
</dbReference>
<feature type="region of interest" description="Disordered" evidence="1">
    <location>
        <begin position="394"/>
        <end position="427"/>
    </location>
</feature>
<evidence type="ECO:0000259" key="2">
    <source>
        <dbReference type="SMART" id="SM00732"/>
    </source>
</evidence>
<dbReference type="Proteomes" id="UP000280307">
    <property type="component" value="Unassembled WGS sequence"/>
</dbReference>
<dbReference type="SUPFAM" id="SSF158832">
    <property type="entry name" value="Tex N-terminal region-like"/>
    <property type="match status" value="1"/>
</dbReference>
<protein>
    <submittedName>
        <fullName evidence="3">RNA-binding transcriptional accessory protein</fullName>
    </submittedName>
</protein>
<dbReference type="Pfam" id="PF22706">
    <property type="entry name" value="Tex_central_region"/>
    <property type="match status" value="1"/>
</dbReference>
<dbReference type="GO" id="GO:0003735">
    <property type="term" value="F:structural constituent of ribosome"/>
    <property type="evidence" value="ECO:0007669"/>
    <property type="project" value="TreeGrafter"/>
</dbReference>
<evidence type="ECO:0000313" key="3">
    <source>
        <dbReference type="EMBL" id="RRR74883.1"/>
    </source>
</evidence>
<dbReference type="InterPro" id="IPR012337">
    <property type="entry name" value="RNaseH-like_sf"/>
</dbReference>
<dbReference type="InterPro" id="IPR023319">
    <property type="entry name" value="Tex-like_HTH_dom_sf"/>
</dbReference>
<dbReference type="InterPro" id="IPR050437">
    <property type="entry name" value="Ribos_protein_bS1-like"/>
</dbReference>
<dbReference type="AlphaFoldDB" id="A0A426U4N4"/>
<dbReference type="PANTHER" id="PTHR10724">
    <property type="entry name" value="30S RIBOSOMAL PROTEIN S1"/>
    <property type="match status" value="1"/>
</dbReference>
<accession>A0A426U4N4</accession>
<feature type="domain" description="YqgF/RNase H-like" evidence="2">
    <location>
        <begin position="316"/>
        <end position="392"/>
    </location>
</feature>
<evidence type="ECO:0000313" key="4">
    <source>
        <dbReference type="Proteomes" id="UP000280307"/>
    </source>
</evidence>
<dbReference type="InterPro" id="IPR006641">
    <property type="entry name" value="YqgF/RNaseH-like_dom"/>
</dbReference>
<sequence length="427" mass="46850">MNDPLYTQLAHELGLPLPQVVQTAALLDADNTIPFITRYRKEATGGLDEEQLQRLAERLSYLRHLEARRAEVQAALEAGGHLTPELARSLAAAPTLQVIEDLYLPFRPKRRTRAQVAREMGLAPLAALLLERQVGAQTPDQLAAPFLSTHVPDTAAALAGARAIVAEHMAETAHVRQSLREATRRTAALRVARKKDSQDAQGVYQLYYEFTQALSALPPHRILAINRGEREEVLVVDLDANHEAFISSLQRRYAPGTTWVDNELRTAVADGYKRLLAPAIERELRNELTERAERHALELFAANLRRLLLQPPLRGRVVLGLDPGYRTGCKLAVVDATGKHLFGDLIYLHQAERAKATLAQLCARWGVQIIAIGNGTASREAEALVAEVVREAGGGEAPASQRNAKPPVIFPPSPTTWERGPGGEGHP</sequence>
<name>A0A426U4N4_9CHLR</name>
<dbReference type="InterPro" id="IPR032639">
    <property type="entry name" value="Tex_YqgF"/>
</dbReference>
<dbReference type="Gene3D" id="3.30.420.140">
    <property type="entry name" value="YqgF/RNase H-like domain"/>
    <property type="match status" value="1"/>
</dbReference>
<dbReference type="GO" id="GO:0006412">
    <property type="term" value="P:translation"/>
    <property type="evidence" value="ECO:0007669"/>
    <property type="project" value="TreeGrafter"/>
</dbReference>
<dbReference type="Pfam" id="PF09371">
    <property type="entry name" value="Tex_N"/>
    <property type="match status" value="1"/>
</dbReference>
<dbReference type="GO" id="GO:0006139">
    <property type="term" value="P:nucleobase-containing compound metabolic process"/>
    <property type="evidence" value="ECO:0007669"/>
    <property type="project" value="InterPro"/>
</dbReference>
<dbReference type="Gene3D" id="1.10.3500.10">
    <property type="entry name" value="Tex N-terminal region-like"/>
    <property type="match status" value="1"/>
</dbReference>
<dbReference type="SMART" id="SM00732">
    <property type="entry name" value="YqgFc"/>
    <property type="match status" value="1"/>
</dbReference>
<dbReference type="GO" id="GO:0003729">
    <property type="term" value="F:mRNA binding"/>
    <property type="evidence" value="ECO:0007669"/>
    <property type="project" value="TreeGrafter"/>
</dbReference>
<reference evidence="3 4" key="1">
    <citation type="submission" date="2018-12" db="EMBL/GenBank/DDBJ databases">
        <title>Genome Sequence of Candidatus Viridilinea halotolerans isolated from saline sulfide-rich spring.</title>
        <authorList>
            <person name="Grouzdev D.S."/>
            <person name="Burganskaya E.I."/>
            <person name="Krutkina M.S."/>
            <person name="Sukhacheva M.V."/>
            <person name="Gorlenko V.M."/>
        </authorList>
    </citation>
    <scope>NUCLEOTIDE SEQUENCE [LARGE SCALE GENOMIC DNA]</scope>
    <source>
        <strain evidence="3">Chok-6</strain>
    </source>
</reference>
<dbReference type="Pfam" id="PF16921">
    <property type="entry name" value="Tex_YqgF"/>
    <property type="match status" value="1"/>
</dbReference>
<dbReference type="PANTHER" id="PTHR10724:SF10">
    <property type="entry name" value="S1 RNA-BINDING DOMAIN-CONTAINING PROTEIN 1"/>
    <property type="match status" value="1"/>
</dbReference>
<evidence type="ECO:0000256" key="1">
    <source>
        <dbReference type="SAM" id="MobiDB-lite"/>
    </source>
</evidence>
<dbReference type="SUPFAM" id="SSF53098">
    <property type="entry name" value="Ribonuclease H-like"/>
    <property type="match status" value="1"/>
</dbReference>
<comment type="caution">
    <text evidence="3">The sequence shown here is derived from an EMBL/GenBank/DDBJ whole genome shotgun (WGS) entry which is preliminary data.</text>
</comment>
<feature type="non-terminal residue" evidence="3">
    <location>
        <position position="427"/>
    </location>
</feature>
<proteinExistence type="predicted"/>
<dbReference type="EMBL" id="RSAS01000231">
    <property type="protein sequence ID" value="RRR74883.1"/>
    <property type="molecule type" value="Genomic_DNA"/>
</dbReference>
<gene>
    <name evidence="3" type="ORF">EI684_06030</name>
</gene>
<dbReference type="InterPro" id="IPR023323">
    <property type="entry name" value="Tex-like_dom_sf"/>
</dbReference>
<dbReference type="InterPro" id="IPR018974">
    <property type="entry name" value="Tex-like_N"/>
</dbReference>
<dbReference type="Gene3D" id="1.10.10.650">
    <property type="entry name" value="RuvA domain 2-like"/>
    <property type="match status" value="1"/>
</dbReference>
<organism evidence="3 4">
    <name type="scientific">Candidatus Viridilinea halotolerans</name>
    <dbReference type="NCBI Taxonomy" id="2491704"/>
    <lineage>
        <taxon>Bacteria</taxon>
        <taxon>Bacillati</taxon>
        <taxon>Chloroflexota</taxon>
        <taxon>Chloroflexia</taxon>
        <taxon>Chloroflexales</taxon>
        <taxon>Chloroflexineae</taxon>
        <taxon>Oscillochloridaceae</taxon>
        <taxon>Candidatus Viridilinea</taxon>
    </lineage>
</organism>
<dbReference type="InterPro" id="IPR055179">
    <property type="entry name" value="Tex-like_central_region"/>
</dbReference>
<dbReference type="FunFam" id="1.10.10.650:FF:000001">
    <property type="entry name" value="S1 RNA-binding domain 1"/>
    <property type="match status" value="1"/>
</dbReference>